<keyword evidence="2" id="KW-0812">Transmembrane</keyword>
<evidence type="ECO:0000256" key="2">
    <source>
        <dbReference type="SAM" id="Phobius"/>
    </source>
</evidence>
<proteinExistence type="predicted"/>
<feature type="region of interest" description="Disordered" evidence="1">
    <location>
        <begin position="95"/>
        <end position="153"/>
    </location>
</feature>
<dbReference type="EMBL" id="JACRJB010000010">
    <property type="protein sequence ID" value="MBI5128480.1"/>
    <property type="molecule type" value="Genomic_DNA"/>
</dbReference>
<keyword evidence="2" id="KW-0472">Membrane</keyword>
<protein>
    <submittedName>
        <fullName evidence="3">Uncharacterized protein</fullName>
    </submittedName>
</protein>
<comment type="caution">
    <text evidence="3">The sequence shown here is derived from an EMBL/GenBank/DDBJ whole genome shotgun (WGS) entry which is preliminary data.</text>
</comment>
<organism evidence="3 4">
    <name type="scientific">Rhodopseudomonas palustris</name>
    <dbReference type="NCBI Taxonomy" id="1076"/>
    <lineage>
        <taxon>Bacteria</taxon>
        <taxon>Pseudomonadati</taxon>
        <taxon>Pseudomonadota</taxon>
        <taxon>Alphaproteobacteria</taxon>
        <taxon>Hyphomicrobiales</taxon>
        <taxon>Nitrobacteraceae</taxon>
        <taxon>Rhodopseudomonas</taxon>
    </lineage>
</organism>
<evidence type="ECO:0000256" key="1">
    <source>
        <dbReference type="SAM" id="MobiDB-lite"/>
    </source>
</evidence>
<evidence type="ECO:0000313" key="4">
    <source>
        <dbReference type="Proteomes" id="UP000782519"/>
    </source>
</evidence>
<feature type="transmembrane region" description="Helical" evidence="2">
    <location>
        <begin position="159"/>
        <end position="180"/>
    </location>
</feature>
<gene>
    <name evidence="3" type="ORF">HZA66_03475</name>
</gene>
<reference evidence="3" key="1">
    <citation type="submission" date="2020-07" db="EMBL/GenBank/DDBJ databases">
        <title>Huge and variable diversity of episymbiotic CPR bacteria and DPANN archaea in groundwater ecosystems.</title>
        <authorList>
            <person name="He C.Y."/>
            <person name="Keren R."/>
            <person name="Whittaker M."/>
            <person name="Farag I.F."/>
            <person name="Doudna J."/>
            <person name="Cate J.H.D."/>
            <person name="Banfield J.F."/>
        </authorList>
    </citation>
    <scope>NUCLEOTIDE SEQUENCE</scope>
    <source>
        <strain evidence="3">NC_groundwater_1818_Pr3_B-0.1um_66_35</strain>
    </source>
</reference>
<dbReference type="AlphaFoldDB" id="A0A933W029"/>
<evidence type="ECO:0000313" key="3">
    <source>
        <dbReference type="EMBL" id="MBI5128480.1"/>
    </source>
</evidence>
<feature type="region of interest" description="Disordered" evidence="1">
    <location>
        <begin position="205"/>
        <end position="239"/>
    </location>
</feature>
<accession>A0A933W029</accession>
<keyword evidence="2" id="KW-1133">Transmembrane helix</keyword>
<sequence>MSDLTDRPQSQIPGETSLEVNFALTLSRLIDEAQTDPAQLRHTVYQLARVKLREQFGREDAKDVSRMVDALESAIQGVEEFSRRADPNVPTLQAPEAARDAGQSESGASVSLRDPSEGGVPTQMAEASRYASTDADKITPTSVAAEPESSRSGWGPQAWLIRFVLVAAILTAGVAVALNWSRIRDVTVAVRPIAEKLISTGNLSAPAERKPMAGETLPVSKEPERSAASPPQPDPGFPIPTNFGVYALDGDQLVELKAIPGRVPDMRVAISAAINTPSEASISGAQPRFIVFRRDLVASAPDAAQLRIMAQVTRVAGADPSGKPASRSPDGWVIRNIAVPYKVGPVEGRPEMILLQPETEGRPLPGGRYALVIKGQGFDFNIEGPVNDPQHCLQRFNSTNGAFYAPCPER</sequence>
<name>A0A933W029_RHOPL</name>
<dbReference type="Proteomes" id="UP000782519">
    <property type="component" value="Unassembled WGS sequence"/>
</dbReference>